<dbReference type="Proteomes" id="UP000472263">
    <property type="component" value="Chromosome 22"/>
</dbReference>
<feature type="domain" description="CVC" evidence="19">
    <location>
        <begin position="228"/>
        <end position="302"/>
    </location>
</feature>
<dbReference type="InterPro" id="IPR009057">
    <property type="entry name" value="Homeodomain-like_sf"/>
</dbReference>
<evidence type="ECO:0000256" key="11">
    <source>
        <dbReference type="ARBA" id="ARBA00023305"/>
    </source>
</evidence>
<dbReference type="CDD" id="cd00086">
    <property type="entry name" value="homeodomain"/>
    <property type="match status" value="1"/>
</dbReference>
<protein>
    <recommendedName>
        <fullName evidence="3">Visual system homeobox 2</fullName>
    </recommendedName>
    <alternativeName>
        <fullName evidence="12">Ceh-10 homeodomain-containing homolog</fullName>
    </alternativeName>
    <alternativeName>
        <fullName evidence="13">Homeobox protein CHX10</fullName>
    </alternativeName>
</protein>
<dbReference type="GO" id="GO:1990837">
    <property type="term" value="F:sequence-specific double-stranded DNA binding"/>
    <property type="evidence" value="ECO:0007669"/>
    <property type="project" value="TreeGrafter"/>
</dbReference>
<evidence type="ECO:0000259" key="19">
    <source>
        <dbReference type="PROSITE" id="PS51496"/>
    </source>
</evidence>
<dbReference type="Pfam" id="PF03826">
    <property type="entry name" value="OAR"/>
    <property type="match status" value="1"/>
</dbReference>
<sequence>MTGKQGAVLSESLNLSEKTSLGAIGGSNSHHIQAKNGATHPPPRCTGFGIQEILGLNKEPSAAPRSPLESLPAGAHLIAARSVLGPAGVGVGVGMGLIGPGGIPSFYSQPAFLETVLSDAQNVHLQPHSRSAGPLDASQSASSDSEDLSSNERKLSKSSISQSKKRKKRRHRTIFTSYQLEELEKAFNEAHYPDVYAREMLAMKTELPEDRIQVWFQNRRAKWRKREKCWGRSSVMAEYGLYGAMVRHSIPLPESILKSAKDGIMESCAPWLLVQDGFPINRRYSKSEYPQFFAGMHKKSLEAAAASPTGKSDAAPQPNAQRAEETEAEEKKSEGKSSISKEELRENSIAALRAKAQEHSAKVLGTVSRDRLPEGKQERQAAEERPSDLLSSAKEAKSP</sequence>
<evidence type="ECO:0000256" key="1">
    <source>
        <dbReference type="ARBA" id="ARBA00004123"/>
    </source>
</evidence>
<dbReference type="PROSITE" id="PS50071">
    <property type="entry name" value="HOMEOBOX_2"/>
    <property type="match status" value="1"/>
</dbReference>
<evidence type="ECO:0000256" key="7">
    <source>
        <dbReference type="ARBA" id="ARBA00023125"/>
    </source>
</evidence>
<evidence type="ECO:0000256" key="2">
    <source>
        <dbReference type="ARBA" id="ARBA00005733"/>
    </source>
</evidence>
<dbReference type="InterPro" id="IPR052294">
    <property type="entry name" value="VSX_homeobox_regulators"/>
</dbReference>
<dbReference type="PROSITE" id="PS00027">
    <property type="entry name" value="HOMEOBOX_1"/>
    <property type="match status" value="1"/>
</dbReference>
<dbReference type="InterPro" id="IPR017970">
    <property type="entry name" value="Homeobox_CS"/>
</dbReference>
<dbReference type="GO" id="GO:0007601">
    <property type="term" value="P:visual perception"/>
    <property type="evidence" value="ECO:0007669"/>
    <property type="project" value="UniProtKB-KW"/>
</dbReference>
<dbReference type="InterPro" id="IPR001356">
    <property type="entry name" value="HD"/>
</dbReference>
<dbReference type="PANTHER" id="PTHR46892:SF3">
    <property type="entry name" value="VISUAL SYSTEM HOMEOBOX 2"/>
    <property type="match status" value="1"/>
</dbReference>
<evidence type="ECO:0000256" key="12">
    <source>
        <dbReference type="ARBA" id="ARBA00030203"/>
    </source>
</evidence>
<evidence type="ECO:0000259" key="18">
    <source>
        <dbReference type="PROSITE" id="PS50803"/>
    </source>
</evidence>
<evidence type="ECO:0000256" key="3">
    <source>
        <dbReference type="ARBA" id="ARBA00014891"/>
    </source>
</evidence>
<reference evidence="20" key="2">
    <citation type="submission" date="2025-08" db="UniProtKB">
        <authorList>
            <consortium name="Ensembl"/>
        </authorList>
    </citation>
    <scope>IDENTIFICATION</scope>
</reference>
<dbReference type="GeneTree" id="ENSGT00940000157776"/>
<feature type="region of interest" description="Disordered" evidence="16">
    <location>
        <begin position="303"/>
        <end position="399"/>
    </location>
</feature>
<dbReference type="SMART" id="SM00389">
    <property type="entry name" value="HOX"/>
    <property type="match status" value="1"/>
</dbReference>
<evidence type="ECO:0000256" key="5">
    <source>
        <dbReference type="ARBA" id="ARBA00022606"/>
    </source>
</evidence>
<feature type="domain" description="Homeobox" evidence="17">
    <location>
        <begin position="166"/>
        <end position="226"/>
    </location>
</feature>
<keyword evidence="11" id="KW-0844">Vision</keyword>
<dbReference type="GO" id="GO:0000981">
    <property type="term" value="F:DNA-binding transcription factor activity, RNA polymerase II-specific"/>
    <property type="evidence" value="ECO:0007669"/>
    <property type="project" value="InterPro"/>
</dbReference>
<feature type="domain" description="OAR" evidence="18">
    <location>
        <begin position="347"/>
        <end position="360"/>
    </location>
</feature>
<evidence type="ECO:0000256" key="13">
    <source>
        <dbReference type="ARBA" id="ARBA00031274"/>
    </source>
</evidence>
<dbReference type="GO" id="GO:0005634">
    <property type="term" value="C:nucleus"/>
    <property type="evidence" value="ECO:0007669"/>
    <property type="project" value="UniProtKB-SubCell"/>
</dbReference>
<dbReference type="Ensembl" id="ENSMMDT00005024391.1">
    <property type="protein sequence ID" value="ENSMMDP00005023880.1"/>
    <property type="gene ID" value="ENSMMDG00005011510.1"/>
</dbReference>
<feature type="DNA-binding region" description="Homeobox" evidence="14">
    <location>
        <begin position="168"/>
        <end position="227"/>
    </location>
</feature>
<evidence type="ECO:0000259" key="17">
    <source>
        <dbReference type="PROSITE" id="PS50071"/>
    </source>
</evidence>
<dbReference type="FunFam" id="1.10.10.60:FF:000065">
    <property type="entry name" value="Visual system homeobox 1"/>
    <property type="match status" value="1"/>
</dbReference>
<keyword evidence="10 14" id="KW-0539">Nucleus</keyword>
<dbReference type="SUPFAM" id="SSF46689">
    <property type="entry name" value="Homeodomain-like"/>
    <property type="match status" value="1"/>
</dbReference>
<dbReference type="PROSITE" id="PS50803">
    <property type="entry name" value="OAR"/>
    <property type="match status" value="1"/>
</dbReference>
<keyword evidence="4" id="KW-0217">Developmental protein</keyword>
<reference evidence="20" key="3">
    <citation type="submission" date="2025-09" db="UniProtKB">
        <authorList>
            <consortium name="Ensembl"/>
        </authorList>
    </citation>
    <scope>IDENTIFICATION</scope>
</reference>
<keyword evidence="8 14" id="KW-0371">Homeobox</keyword>
<name>A0A667Y1V6_9TELE</name>
<feature type="compositionally biased region" description="Basic and acidic residues" evidence="16">
    <location>
        <begin position="368"/>
        <end position="387"/>
    </location>
</feature>
<keyword evidence="7 14" id="KW-0238">DNA-binding</keyword>
<dbReference type="InterPro" id="IPR003654">
    <property type="entry name" value="OAR_dom"/>
</dbReference>
<feature type="region of interest" description="Disordered" evidence="16">
    <location>
        <begin position="126"/>
        <end position="168"/>
    </location>
</feature>
<dbReference type="AlphaFoldDB" id="A0A667Y1V6"/>
<dbReference type="InterPro" id="IPR023339">
    <property type="entry name" value="CVC"/>
</dbReference>
<evidence type="ECO:0000256" key="15">
    <source>
        <dbReference type="RuleBase" id="RU000682"/>
    </source>
</evidence>
<evidence type="ECO:0000256" key="8">
    <source>
        <dbReference type="ARBA" id="ARBA00023155"/>
    </source>
</evidence>
<dbReference type="FunCoup" id="A0A667Y1V6">
    <property type="interactions" value="446"/>
</dbReference>
<evidence type="ECO:0000313" key="21">
    <source>
        <dbReference type="Proteomes" id="UP000472263"/>
    </source>
</evidence>
<comment type="similarity">
    <text evidence="2">Belongs to the paired homeobox family.</text>
</comment>
<evidence type="ECO:0000313" key="20">
    <source>
        <dbReference type="Ensembl" id="ENSMMDP00005023880.1"/>
    </source>
</evidence>
<proteinExistence type="inferred from homology"/>
<evidence type="ECO:0000256" key="14">
    <source>
        <dbReference type="PROSITE-ProRule" id="PRU00108"/>
    </source>
</evidence>
<dbReference type="GO" id="GO:0045892">
    <property type="term" value="P:negative regulation of DNA-templated transcription"/>
    <property type="evidence" value="ECO:0007669"/>
    <property type="project" value="UniProtKB-ARBA"/>
</dbReference>
<organism evidence="20 21">
    <name type="scientific">Myripristis murdjan</name>
    <name type="common">pinecone soldierfish</name>
    <dbReference type="NCBI Taxonomy" id="586833"/>
    <lineage>
        <taxon>Eukaryota</taxon>
        <taxon>Metazoa</taxon>
        <taxon>Chordata</taxon>
        <taxon>Craniata</taxon>
        <taxon>Vertebrata</taxon>
        <taxon>Euteleostomi</taxon>
        <taxon>Actinopterygii</taxon>
        <taxon>Neopterygii</taxon>
        <taxon>Teleostei</taxon>
        <taxon>Neoteleostei</taxon>
        <taxon>Acanthomorphata</taxon>
        <taxon>Holocentriformes</taxon>
        <taxon>Holocentridae</taxon>
        <taxon>Myripristis</taxon>
    </lineage>
</organism>
<keyword evidence="21" id="KW-1185">Reference proteome</keyword>
<dbReference type="PANTHER" id="PTHR46892">
    <property type="entry name" value="VISUAL SYSTEM HOMEOBOX 2"/>
    <property type="match status" value="1"/>
</dbReference>
<reference evidence="20" key="1">
    <citation type="submission" date="2019-06" db="EMBL/GenBank/DDBJ databases">
        <authorList>
            <consortium name="Wellcome Sanger Institute Data Sharing"/>
        </authorList>
    </citation>
    <scope>NUCLEOTIDE SEQUENCE [LARGE SCALE GENOMIC DNA]</scope>
</reference>
<keyword evidence="6" id="KW-0805">Transcription regulation</keyword>
<dbReference type="PROSITE" id="PS51496">
    <property type="entry name" value="CVC"/>
    <property type="match status" value="1"/>
</dbReference>
<dbReference type="Pfam" id="PF00046">
    <property type="entry name" value="Homeodomain"/>
    <property type="match status" value="1"/>
</dbReference>
<keyword evidence="9" id="KW-0804">Transcription</keyword>
<evidence type="ECO:0000256" key="16">
    <source>
        <dbReference type="SAM" id="MobiDB-lite"/>
    </source>
</evidence>
<evidence type="ECO:0000256" key="9">
    <source>
        <dbReference type="ARBA" id="ARBA00023163"/>
    </source>
</evidence>
<accession>A0A667Y1V6</accession>
<comment type="subcellular location">
    <subcellularLocation>
        <location evidence="1 14 15">Nucleus</location>
    </subcellularLocation>
</comment>
<evidence type="ECO:0000256" key="10">
    <source>
        <dbReference type="ARBA" id="ARBA00023242"/>
    </source>
</evidence>
<evidence type="ECO:0000256" key="4">
    <source>
        <dbReference type="ARBA" id="ARBA00022473"/>
    </source>
</evidence>
<keyword evidence="5" id="KW-0716">Sensory transduction</keyword>
<dbReference type="Gene3D" id="1.10.10.60">
    <property type="entry name" value="Homeodomain-like"/>
    <property type="match status" value="1"/>
</dbReference>
<evidence type="ECO:0000256" key="6">
    <source>
        <dbReference type="ARBA" id="ARBA00023015"/>
    </source>
</evidence>
<gene>
    <name evidence="20" type="primary">vsx2</name>
</gene>
<dbReference type="OrthoDB" id="6159439at2759"/>
<feature type="compositionally biased region" description="Basic and acidic residues" evidence="16">
    <location>
        <begin position="322"/>
        <end position="346"/>
    </location>
</feature>
<dbReference type="InParanoid" id="A0A667Y1V6"/>